<protein>
    <submittedName>
        <fullName evidence="2">Uncharacterized protein</fullName>
    </submittedName>
</protein>
<dbReference type="PANTHER" id="PTHR28366">
    <property type="entry name" value="CHROMOSOME 1 OPEN READING FRAME 131"/>
    <property type="match status" value="1"/>
</dbReference>
<dbReference type="PANTHER" id="PTHR28366:SF1">
    <property type="entry name" value="CHROMOSOME 1 OPEN READING FRAME 131"/>
    <property type="match status" value="1"/>
</dbReference>
<proteinExistence type="predicted"/>
<keyword evidence="1" id="KW-0812">Transmembrane</keyword>
<reference evidence="2" key="1">
    <citation type="submission" date="2018-04" db="EMBL/GenBank/DDBJ databases">
        <title>Transcriptome assembly of Sipha flava.</title>
        <authorList>
            <person name="Scully E.D."/>
            <person name="Geib S.M."/>
            <person name="Palmer N.A."/>
            <person name="Koch K."/>
            <person name="Bradshaw J."/>
            <person name="Heng-Moss T."/>
            <person name="Sarath G."/>
        </authorList>
    </citation>
    <scope>NUCLEOTIDE SEQUENCE</scope>
</reference>
<evidence type="ECO:0000313" key="2">
    <source>
        <dbReference type="EMBL" id="MBY79679.1"/>
    </source>
</evidence>
<feature type="transmembrane region" description="Helical" evidence="1">
    <location>
        <begin position="38"/>
        <end position="56"/>
    </location>
</feature>
<gene>
    <name evidence="2" type="ORF">g.102798</name>
</gene>
<organism evidence="2">
    <name type="scientific">Sipha flava</name>
    <name type="common">yellow sugarcane aphid</name>
    <dbReference type="NCBI Taxonomy" id="143950"/>
    <lineage>
        <taxon>Eukaryota</taxon>
        <taxon>Metazoa</taxon>
        <taxon>Ecdysozoa</taxon>
        <taxon>Arthropoda</taxon>
        <taxon>Hexapoda</taxon>
        <taxon>Insecta</taxon>
        <taxon>Pterygota</taxon>
        <taxon>Neoptera</taxon>
        <taxon>Paraneoptera</taxon>
        <taxon>Hemiptera</taxon>
        <taxon>Sternorrhyncha</taxon>
        <taxon>Aphidomorpha</taxon>
        <taxon>Aphidoidea</taxon>
        <taxon>Aphididae</taxon>
        <taxon>Sipha</taxon>
    </lineage>
</organism>
<keyword evidence="1" id="KW-1133">Transmembrane helix</keyword>
<dbReference type="OrthoDB" id="10067479at2759"/>
<dbReference type="InterPro" id="IPR052852">
    <property type="entry name" value="SSU_Processome_Comp"/>
</dbReference>
<name>A0A2S2QPH9_9HEMI</name>
<sequence>MSNIQKQKKTLFSYFSTNKKICLENYELSVIDELDLQSAWAFLTLLHVLAVTYWISKGFRFNFVLQQRFKCIDNKCGCETTVINEQTIPVTVLSVQNFIIMDINCGVETLCSKLKGECPPVEIINLKTKKKLKRVVKDKSLNENSSNSKINENVNLRKLQNEIFKFTTNFDSRNSKAKEQLAIKLGAKPRKKENINYKLLKEKLRKDAETKKNQEKLFQLPKTMVRTSKTNKRPIMKRNKLSNDIIKNYGKIKNKK</sequence>
<dbReference type="AlphaFoldDB" id="A0A2S2QPH9"/>
<dbReference type="EMBL" id="GGMS01010476">
    <property type="protein sequence ID" value="MBY79679.1"/>
    <property type="molecule type" value="Transcribed_RNA"/>
</dbReference>
<dbReference type="Pfam" id="PF15375">
    <property type="entry name" value="FSAF1"/>
    <property type="match status" value="1"/>
</dbReference>
<accession>A0A2S2QPH9</accession>
<keyword evidence="1" id="KW-0472">Membrane</keyword>
<evidence type="ECO:0000256" key="1">
    <source>
        <dbReference type="SAM" id="Phobius"/>
    </source>
</evidence>
<dbReference type="InterPro" id="IPR027973">
    <property type="entry name" value="FSAF1-like"/>
</dbReference>